<reference evidence="1" key="1">
    <citation type="submission" date="2022-10" db="EMBL/GenBank/DDBJ databases">
        <title>Culturing micro-colonial fungi from biological soil crusts in the Mojave desert and describing Neophaeococcomyces mojavensis, and introducing the new genera and species Taxawa tesnikishii.</title>
        <authorList>
            <person name="Kurbessoian T."/>
            <person name="Stajich J.E."/>
        </authorList>
    </citation>
    <scope>NUCLEOTIDE SEQUENCE</scope>
    <source>
        <strain evidence="1">JES_112</strain>
    </source>
</reference>
<protein>
    <submittedName>
        <fullName evidence="1">Uncharacterized protein</fullName>
    </submittedName>
</protein>
<gene>
    <name evidence="1" type="ORF">H2198_009762</name>
</gene>
<dbReference type="EMBL" id="JAPDRQ010000295">
    <property type="protein sequence ID" value="KAJ9650948.1"/>
    <property type="molecule type" value="Genomic_DNA"/>
</dbReference>
<accession>A0ACC2ZTJ6</accession>
<evidence type="ECO:0000313" key="2">
    <source>
        <dbReference type="Proteomes" id="UP001172386"/>
    </source>
</evidence>
<sequence length="321" mass="37261">MGGYRVKEDIDDGQQYIFRVDELVWLQKNNIISLPEVPQGELSDRSNADWVAKGIAFVQSIWFMFQICARVNQGLPITTLELATVAFISCTGLMYFFWWYKPMDLETHTTIPVPPLTPAQLCRLARATCFNVGQQSHWYRPPPKEGHDYGWDWFWFEKPMRLKRLDVINEGDKVPKELQAVVRTNFSAQARVVDWYMPAVNESHGSEWGAWNHFVIFLIGAMFNGVHCAAWKFTFPTPVESLMWKISVCTMLGVISLWIPGAGLLTWLPDRSRPKSLLYWFATLCYFLARIYLLVEVFVGLRALEPKMFLTVDWTKFFPHT</sequence>
<keyword evidence="2" id="KW-1185">Reference proteome</keyword>
<organism evidence="1 2">
    <name type="scientific">Neophaeococcomyces mojaviensis</name>
    <dbReference type="NCBI Taxonomy" id="3383035"/>
    <lineage>
        <taxon>Eukaryota</taxon>
        <taxon>Fungi</taxon>
        <taxon>Dikarya</taxon>
        <taxon>Ascomycota</taxon>
        <taxon>Pezizomycotina</taxon>
        <taxon>Eurotiomycetes</taxon>
        <taxon>Chaetothyriomycetidae</taxon>
        <taxon>Chaetothyriales</taxon>
        <taxon>Chaetothyriales incertae sedis</taxon>
        <taxon>Neophaeococcomyces</taxon>
    </lineage>
</organism>
<proteinExistence type="predicted"/>
<name>A0ACC2ZTJ6_9EURO</name>
<evidence type="ECO:0000313" key="1">
    <source>
        <dbReference type="EMBL" id="KAJ9650948.1"/>
    </source>
</evidence>
<dbReference type="Proteomes" id="UP001172386">
    <property type="component" value="Unassembled WGS sequence"/>
</dbReference>
<comment type="caution">
    <text evidence="1">The sequence shown here is derived from an EMBL/GenBank/DDBJ whole genome shotgun (WGS) entry which is preliminary data.</text>
</comment>